<reference evidence="2 3" key="1">
    <citation type="submission" date="2012-04" db="EMBL/GenBank/DDBJ databases">
        <title>The Genome Sequence of Saprolegnia declina VS20.</title>
        <authorList>
            <consortium name="The Broad Institute Genome Sequencing Platform"/>
            <person name="Russ C."/>
            <person name="Nusbaum C."/>
            <person name="Tyler B."/>
            <person name="van West P."/>
            <person name="Dieguez-Uribeondo J."/>
            <person name="de Bruijn I."/>
            <person name="Tripathy S."/>
            <person name="Jiang R."/>
            <person name="Young S.K."/>
            <person name="Zeng Q."/>
            <person name="Gargeya S."/>
            <person name="Fitzgerald M."/>
            <person name="Haas B."/>
            <person name="Abouelleil A."/>
            <person name="Alvarado L."/>
            <person name="Arachchi H.M."/>
            <person name="Berlin A."/>
            <person name="Chapman S.B."/>
            <person name="Goldberg J."/>
            <person name="Griggs A."/>
            <person name="Gujja S."/>
            <person name="Hansen M."/>
            <person name="Howarth C."/>
            <person name="Imamovic A."/>
            <person name="Larimer J."/>
            <person name="McCowen C."/>
            <person name="Montmayeur A."/>
            <person name="Murphy C."/>
            <person name="Neiman D."/>
            <person name="Pearson M."/>
            <person name="Priest M."/>
            <person name="Roberts A."/>
            <person name="Saif S."/>
            <person name="Shea T."/>
            <person name="Sisk P."/>
            <person name="Sykes S."/>
            <person name="Wortman J."/>
            <person name="Nusbaum C."/>
            <person name="Birren B."/>
        </authorList>
    </citation>
    <scope>NUCLEOTIDE SEQUENCE [LARGE SCALE GENOMIC DNA]</scope>
    <source>
        <strain evidence="2 3">VS20</strain>
    </source>
</reference>
<dbReference type="OrthoDB" id="10496575at2759"/>
<name>T0PKB6_SAPDV</name>
<accession>T0PKB6</accession>
<dbReference type="EMBL" id="JH767254">
    <property type="protein sequence ID" value="EQC25824.1"/>
    <property type="molecule type" value="Genomic_DNA"/>
</dbReference>
<dbReference type="AlphaFoldDB" id="T0PKB6"/>
<dbReference type="VEuPathDB" id="FungiDB:SDRG_16339"/>
<dbReference type="Proteomes" id="UP000030762">
    <property type="component" value="Unassembled WGS sequence"/>
</dbReference>
<gene>
    <name evidence="2" type="ORF">SDRG_16339</name>
</gene>
<feature type="region of interest" description="Disordered" evidence="1">
    <location>
        <begin position="1"/>
        <end position="29"/>
    </location>
</feature>
<sequence>MNRLLQTFVTPEAKPPMPSKPPMAISVPAPVTVDDGQYEELDLDDIGSSGNHTAEFFSMQSKSPIIRSMGRSFDHGQPESSAYGPRSNDSAASLRSQPASALFGSPSMNLSTQASYGSSSSLTSSAASLFEHEAPAGAFGAHAHHFEQAPYQAQTAPQEATDRFGPSSSPEPPQDAPYFAPAAPTPGPFSPPREAASLFGDSSPSDPFAQAFQHPSYPQPSYQQPAYHQPAYQQPAYQQPSGQHVPPPQYTGHTSQSSRPQEAASLFAIDDSSDPFRSSQAPHQPLPETNPVSSPAHEAASLFGHAPSSAFSAPTVHAQAHSEPSPPKPTSPRPQEAASLFGDDDSSAPWG</sequence>
<feature type="non-terminal residue" evidence="2">
    <location>
        <position position="351"/>
    </location>
</feature>
<proteinExistence type="predicted"/>
<feature type="compositionally biased region" description="Polar residues" evidence="1">
    <location>
        <begin position="87"/>
        <end position="99"/>
    </location>
</feature>
<feature type="compositionally biased region" description="Acidic residues" evidence="1">
    <location>
        <begin position="342"/>
        <end position="351"/>
    </location>
</feature>
<dbReference type="RefSeq" id="XP_008620766.1">
    <property type="nucleotide sequence ID" value="XM_008622544.1"/>
</dbReference>
<feature type="region of interest" description="Disordered" evidence="1">
    <location>
        <begin position="140"/>
        <end position="351"/>
    </location>
</feature>
<dbReference type="InParanoid" id="T0PKB6"/>
<feature type="compositionally biased region" description="Polar residues" evidence="1">
    <location>
        <begin position="251"/>
        <end position="260"/>
    </location>
</feature>
<dbReference type="GeneID" id="19957066"/>
<protein>
    <submittedName>
        <fullName evidence="2">Uncharacterized protein</fullName>
    </submittedName>
</protein>
<feature type="compositionally biased region" description="Low complexity" evidence="1">
    <location>
        <begin position="110"/>
        <end position="124"/>
    </location>
</feature>
<keyword evidence="3" id="KW-1185">Reference proteome</keyword>
<feature type="region of interest" description="Disordered" evidence="1">
    <location>
        <begin position="68"/>
        <end position="124"/>
    </location>
</feature>
<evidence type="ECO:0000313" key="2">
    <source>
        <dbReference type="EMBL" id="EQC25824.1"/>
    </source>
</evidence>
<evidence type="ECO:0000256" key="1">
    <source>
        <dbReference type="SAM" id="MobiDB-lite"/>
    </source>
</evidence>
<organism evidence="2 3">
    <name type="scientific">Saprolegnia diclina (strain VS20)</name>
    <dbReference type="NCBI Taxonomy" id="1156394"/>
    <lineage>
        <taxon>Eukaryota</taxon>
        <taxon>Sar</taxon>
        <taxon>Stramenopiles</taxon>
        <taxon>Oomycota</taxon>
        <taxon>Saprolegniomycetes</taxon>
        <taxon>Saprolegniales</taxon>
        <taxon>Saprolegniaceae</taxon>
        <taxon>Saprolegnia</taxon>
    </lineage>
</organism>
<evidence type="ECO:0000313" key="3">
    <source>
        <dbReference type="Proteomes" id="UP000030762"/>
    </source>
</evidence>
<feature type="compositionally biased region" description="Low complexity" evidence="1">
    <location>
        <begin position="213"/>
        <end position="244"/>
    </location>
</feature>